<feature type="signal peptide" evidence="1">
    <location>
        <begin position="1"/>
        <end position="19"/>
    </location>
</feature>
<evidence type="ECO:0000256" key="1">
    <source>
        <dbReference type="SAM" id="SignalP"/>
    </source>
</evidence>
<keyword evidence="1" id="KW-0732">Signal</keyword>
<feature type="chain" id="PRO_5013050762" evidence="1">
    <location>
        <begin position="20"/>
        <end position="429"/>
    </location>
</feature>
<organism evidence="2 3">
    <name type="scientific">Tenacibaculum holothuriorum</name>
    <dbReference type="NCBI Taxonomy" id="1635173"/>
    <lineage>
        <taxon>Bacteria</taxon>
        <taxon>Pseudomonadati</taxon>
        <taxon>Bacteroidota</taxon>
        <taxon>Flavobacteriia</taxon>
        <taxon>Flavobacteriales</taxon>
        <taxon>Flavobacteriaceae</taxon>
        <taxon>Tenacibaculum</taxon>
    </lineage>
</organism>
<protein>
    <submittedName>
        <fullName evidence="2">Membrane protein</fullName>
    </submittedName>
</protein>
<accession>A0A1Y2P9T1</accession>
<proteinExistence type="predicted"/>
<sequence length="429" mass="47177">MIKRFLAVAFVLISGTILAQRNSASPYSFFGIGDEFNPKTVEQSSMGGIGVAQKENQYLNFINPAANADLRIATYALAGKLSFVTLKETDATQSGNITSLRYIALGFPIGKKAGLSVGLQPLSSVGYSLLNQTRNGDVIEEVNKFSGTGGTNRIYASFGSYLFEGFSVGFEAGFIFGNIENSILNQVRNVAFATKYNQDLNIRGGQFKFGTQYKTKLTDKMNLHTGAALTLSSDLSARGSERLFSLIFSGSGQEIPKDEAYNRGIDGSVTIPLRTVVGFGLGKENKWYVGFNSEFSGKASGERVFEDLETAYRYDNAQRFSIGGYYIPKVNSISSYWDRVTYRAGVRFEDTGLLVKGDPNSTNFTAINDYGINVGVALPLPRQISTLNLGFEYGQRGTTNNNLIKENYFNVRLSLSLNDIQWFRKSRID</sequence>
<evidence type="ECO:0000313" key="3">
    <source>
        <dbReference type="Proteomes" id="UP000194221"/>
    </source>
</evidence>
<dbReference type="OrthoDB" id="1491239at2"/>
<dbReference type="AlphaFoldDB" id="A0A1Y2P9T1"/>
<dbReference type="EMBL" id="LAPZ01000013">
    <property type="protein sequence ID" value="OSY87203.1"/>
    <property type="molecule type" value="Genomic_DNA"/>
</dbReference>
<dbReference type="RefSeq" id="WP_086031228.1">
    <property type="nucleotide sequence ID" value="NZ_LAPZ01000013.1"/>
</dbReference>
<reference evidence="2 3" key="1">
    <citation type="submission" date="2015-03" db="EMBL/GenBank/DDBJ databases">
        <title>Genome sequence of Tenacibaculum sp. S2-2, isolated from intestinal microbiota of sea cucumber, Apostichopus japonicas.</title>
        <authorList>
            <person name="Shao Z."/>
            <person name="Wang L."/>
            <person name="Li X."/>
        </authorList>
    </citation>
    <scope>NUCLEOTIDE SEQUENCE [LARGE SCALE GENOMIC DNA]</scope>
    <source>
        <strain evidence="2 3">S2-2</strain>
    </source>
</reference>
<gene>
    <name evidence="2" type="ORF">WH52_12115</name>
</gene>
<dbReference type="Proteomes" id="UP000194221">
    <property type="component" value="Unassembled WGS sequence"/>
</dbReference>
<dbReference type="Gene3D" id="2.40.160.60">
    <property type="entry name" value="Outer membrane protein transport protein (OMPP1/FadL/TodX)"/>
    <property type="match status" value="1"/>
</dbReference>
<evidence type="ECO:0000313" key="2">
    <source>
        <dbReference type="EMBL" id="OSY87203.1"/>
    </source>
</evidence>
<dbReference type="STRING" id="1635173.WH52_12115"/>
<keyword evidence="3" id="KW-1185">Reference proteome</keyword>
<dbReference type="InParanoid" id="A0A1Y2P9T1"/>
<name>A0A1Y2P9T1_9FLAO</name>
<comment type="caution">
    <text evidence="2">The sequence shown here is derived from an EMBL/GenBank/DDBJ whole genome shotgun (WGS) entry which is preliminary data.</text>
</comment>